<name>A0A8C1MRK3_CYPCA</name>
<proteinExistence type="predicted"/>
<dbReference type="InterPro" id="IPR025398">
    <property type="entry name" value="DUF4371"/>
</dbReference>
<feature type="domain" description="DUF4371" evidence="1">
    <location>
        <begin position="4"/>
        <end position="169"/>
    </location>
</feature>
<dbReference type="Pfam" id="PF14291">
    <property type="entry name" value="DUF4371"/>
    <property type="match status" value="1"/>
</dbReference>
<accession>A0A8C1MRK3</accession>
<dbReference type="PANTHER" id="PTHR45749:SF35">
    <property type="entry name" value="AC-LIKE TRANSPOSASE-RELATED"/>
    <property type="match status" value="1"/>
</dbReference>
<dbReference type="PANTHER" id="PTHR45749">
    <property type="match status" value="1"/>
</dbReference>
<reference evidence="2" key="1">
    <citation type="submission" date="2025-08" db="UniProtKB">
        <authorList>
            <consortium name="Ensembl"/>
        </authorList>
    </citation>
    <scope>IDENTIFICATION</scope>
</reference>
<reference evidence="2" key="2">
    <citation type="submission" date="2025-09" db="UniProtKB">
        <authorList>
            <consortium name="Ensembl"/>
        </authorList>
    </citation>
    <scope>IDENTIFICATION</scope>
</reference>
<dbReference type="AlphaFoldDB" id="A0A8C1MRK3"/>
<organism evidence="2 3">
    <name type="scientific">Cyprinus carpio</name>
    <name type="common">Common carp</name>
    <dbReference type="NCBI Taxonomy" id="7962"/>
    <lineage>
        <taxon>Eukaryota</taxon>
        <taxon>Metazoa</taxon>
        <taxon>Chordata</taxon>
        <taxon>Craniata</taxon>
        <taxon>Vertebrata</taxon>
        <taxon>Euteleostomi</taxon>
        <taxon>Actinopterygii</taxon>
        <taxon>Neopterygii</taxon>
        <taxon>Teleostei</taxon>
        <taxon>Ostariophysi</taxon>
        <taxon>Cypriniformes</taxon>
        <taxon>Cyprinidae</taxon>
        <taxon>Cyprininae</taxon>
        <taxon>Cyprinus</taxon>
    </lineage>
</organism>
<evidence type="ECO:0000259" key="1">
    <source>
        <dbReference type="Pfam" id="PF14291"/>
    </source>
</evidence>
<sequence length="496" mass="56057">MAMQNMAFRGSTDHLYEHNNGNFLKLVETIGLFDSVMAEHIRRIQSKETHVHYLGKEIQNEIIGMLASQIQQEILKMLKSAKYFSLILDCTPDASRTEQMTVVVRFVTALESCVGVKEHFLEFTHLTDSTGAGMTDVVVKKLGDLGIDIMDMRGQGYDNGSNMRGKHSGVQKRVQDINPRAFYVPCSAHSLNLVVNDAASCCLQAVEFFTVIQEVYNFFAASTSRWQVLKRHIGDSGLTVKPLSNTRWESRIEALKPIRHHLGDVYDALLSIAEDDALTGACGVRARCEARGIATKIKTYPFLCSIITWYDILYEINITSKILQTMNIDIPHATEQLNATKQFLVEYRTDSNFDRVLSSARQLADELETEAVFPPQSAARQRKRKKMFPYEGDDTPVMDTKQNYRVGFFNQVLDCAIRSVEERFSLLRDHGRVFGFLYDIASLKEKENTIVLQDCLRLEKALTHGDSRDVDGHELFEELTALGRHLVAGSKPLDAL</sequence>
<evidence type="ECO:0000313" key="2">
    <source>
        <dbReference type="Ensembl" id="ENSCCRP00010079892.1"/>
    </source>
</evidence>
<dbReference type="Proteomes" id="UP000694427">
    <property type="component" value="Unplaced"/>
</dbReference>
<dbReference type="Ensembl" id="ENSCCRT00010088617.1">
    <property type="protein sequence ID" value="ENSCCRP00010079892.1"/>
    <property type="gene ID" value="ENSCCRG00010034909.1"/>
</dbReference>
<keyword evidence="3" id="KW-1185">Reference proteome</keyword>
<protein>
    <recommendedName>
        <fullName evidence="1">DUF4371 domain-containing protein</fullName>
    </recommendedName>
</protein>
<dbReference type="SUPFAM" id="SSF53098">
    <property type="entry name" value="Ribonuclease H-like"/>
    <property type="match status" value="1"/>
</dbReference>
<evidence type="ECO:0000313" key="3">
    <source>
        <dbReference type="Proteomes" id="UP000694427"/>
    </source>
</evidence>
<dbReference type="InterPro" id="IPR012337">
    <property type="entry name" value="RNaseH-like_sf"/>
</dbReference>